<protein>
    <submittedName>
        <fullName evidence="2">Uncharacterized protein</fullName>
    </submittedName>
</protein>
<name>A0ABR1URH7_9PEZI</name>
<keyword evidence="1" id="KW-0472">Membrane</keyword>
<evidence type="ECO:0000256" key="1">
    <source>
        <dbReference type="SAM" id="Phobius"/>
    </source>
</evidence>
<evidence type="ECO:0000313" key="2">
    <source>
        <dbReference type="EMBL" id="KAK8060650.1"/>
    </source>
</evidence>
<dbReference type="EMBL" id="JAQQWM010000006">
    <property type="protein sequence ID" value="KAK8060650.1"/>
    <property type="molecule type" value="Genomic_DNA"/>
</dbReference>
<sequence>MGHQFELGPFRTPAPRDAEAVETVESEELMMPPPRSVTFIDVPRPARVDSQGRLLVRRHRRTSKGIPVSELECIRLLHRPMRPKLADALANPHVGAYVVMGIVEATTGVTRECLQPLSTDDGRPKDMIASMHAAVRALRPWYVRWFTLKSVGGFGVYECHQINSNSAGGGGGSGIGYHTVLHVSEATRLSLLELYYDFVAQRRDVNECWKQWVHQHFNAGDEHPGERRLGLQLLLQWSVPKIVAYVSTPVVASLIFGFAYTFTVTGPDVDKVAVLQTAWTVASYIVTAAGGKF</sequence>
<organism evidence="2 3">
    <name type="scientific">Apiospora saccharicola</name>
    <dbReference type="NCBI Taxonomy" id="335842"/>
    <lineage>
        <taxon>Eukaryota</taxon>
        <taxon>Fungi</taxon>
        <taxon>Dikarya</taxon>
        <taxon>Ascomycota</taxon>
        <taxon>Pezizomycotina</taxon>
        <taxon>Sordariomycetes</taxon>
        <taxon>Xylariomycetidae</taxon>
        <taxon>Amphisphaeriales</taxon>
        <taxon>Apiosporaceae</taxon>
        <taxon>Apiospora</taxon>
    </lineage>
</organism>
<keyword evidence="1" id="KW-1133">Transmembrane helix</keyword>
<keyword evidence="1" id="KW-0812">Transmembrane</keyword>
<evidence type="ECO:0000313" key="3">
    <source>
        <dbReference type="Proteomes" id="UP001446871"/>
    </source>
</evidence>
<reference evidence="2 3" key="1">
    <citation type="submission" date="2023-01" db="EMBL/GenBank/DDBJ databases">
        <title>Analysis of 21 Apiospora genomes using comparative genomics revels a genus with tremendous synthesis potential of carbohydrate active enzymes and secondary metabolites.</title>
        <authorList>
            <person name="Sorensen T."/>
        </authorList>
    </citation>
    <scope>NUCLEOTIDE SEQUENCE [LARGE SCALE GENOMIC DNA]</scope>
    <source>
        <strain evidence="2 3">CBS 83171</strain>
    </source>
</reference>
<keyword evidence="3" id="KW-1185">Reference proteome</keyword>
<proteinExistence type="predicted"/>
<comment type="caution">
    <text evidence="2">The sequence shown here is derived from an EMBL/GenBank/DDBJ whole genome shotgun (WGS) entry which is preliminary data.</text>
</comment>
<gene>
    <name evidence="2" type="ORF">PG996_010580</name>
</gene>
<accession>A0ABR1URH7</accession>
<dbReference type="Proteomes" id="UP001446871">
    <property type="component" value="Unassembled WGS sequence"/>
</dbReference>
<feature type="transmembrane region" description="Helical" evidence="1">
    <location>
        <begin position="242"/>
        <end position="260"/>
    </location>
</feature>